<keyword evidence="1" id="KW-0479">Metal-binding</keyword>
<protein>
    <recommendedName>
        <fullName evidence="4">HMA domain-containing protein</fullName>
    </recommendedName>
</protein>
<reference evidence="5" key="1">
    <citation type="submission" date="2021-08" db="EMBL/GenBank/DDBJ databases">
        <title>WGS assembly of Ceratopteris richardii.</title>
        <authorList>
            <person name="Marchant D.B."/>
            <person name="Chen G."/>
            <person name="Jenkins J."/>
            <person name="Shu S."/>
            <person name="Leebens-Mack J."/>
            <person name="Grimwood J."/>
            <person name="Schmutz J."/>
            <person name="Soltis P."/>
            <person name="Soltis D."/>
            <person name="Chen Z.-H."/>
        </authorList>
    </citation>
    <scope>NUCLEOTIDE SEQUENCE</scope>
    <source>
        <strain evidence="5">Whitten #5841</strain>
        <tissue evidence="5">Leaf</tissue>
    </source>
</reference>
<dbReference type="GO" id="GO:0046872">
    <property type="term" value="F:metal ion binding"/>
    <property type="evidence" value="ECO:0007669"/>
    <property type="project" value="UniProtKB-KW"/>
</dbReference>
<dbReference type="PANTHER" id="PTHR45868:SF80">
    <property type="entry name" value="F15K9.8-RELATED"/>
    <property type="match status" value="1"/>
</dbReference>
<keyword evidence="6" id="KW-1185">Reference proteome</keyword>
<dbReference type="SUPFAM" id="SSF55008">
    <property type="entry name" value="HMA, heavy metal-associated domain"/>
    <property type="match status" value="1"/>
</dbReference>
<name>A0A8T2TJT9_CERRI</name>
<feature type="domain" description="HMA" evidence="4">
    <location>
        <begin position="10"/>
        <end position="74"/>
    </location>
</feature>
<evidence type="ECO:0000259" key="4">
    <source>
        <dbReference type="PROSITE" id="PS50846"/>
    </source>
</evidence>
<organism evidence="5 6">
    <name type="scientific">Ceratopteris richardii</name>
    <name type="common">Triangle waterfern</name>
    <dbReference type="NCBI Taxonomy" id="49495"/>
    <lineage>
        <taxon>Eukaryota</taxon>
        <taxon>Viridiplantae</taxon>
        <taxon>Streptophyta</taxon>
        <taxon>Embryophyta</taxon>
        <taxon>Tracheophyta</taxon>
        <taxon>Polypodiopsida</taxon>
        <taxon>Polypodiidae</taxon>
        <taxon>Polypodiales</taxon>
        <taxon>Pteridineae</taxon>
        <taxon>Pteridaceae</taxon>
        <taxon>Parkerioideae</taxon>
        <taxon>Ceratopteris</taxon>
    </lineage>
</organism>
<dbReference type="InterPro" id="IPR006121">
    <property type="entry name" value="HMA_dom"/>
</dbReference>
<evidence type="ECO:0000256" key="2">
    <source>
        <dbReference type="ARBA" id="ARBA00023289"/>
    </source>
</evidence>
<dbReference type="InterPro" id="IPR036163">
    <property type="entry name" value="HMA_dom_sf"/>
</dbReference>
<evidence type="ECO:0000313" key="5">
    <source>
        <dbReference type="EMBL" id="KAH7422902.1"/>
    </source>
</evidence>
<dbReference type="PROSITE" id="PS50846">
    <property type="entry name" value="HMA_2"/>
    <property type="match status" value="1"/>
</dbReference>
<keyword evidence="2" id="KW-0449">Lipoprotein</keyword>
<comment type="similarity">
    <text evidence="3">Belongs to the HIPP family.</text>
</comment>
<evidence type="ECO:0000313" key="6">
    <source>
        <dbReference type="Proteomes" id="UP000825935"/>
    </source>
</evidence>
<dbReference type="OrthoDB" id="689350at2759"/>
<comment type="caution">
    <text evidence="5">The sequence shown here is derived from an EMBL/GenBank/DDBJ whole genome shotgun (WGS) entry which is preliminary data.</text>
</comment>
<keyword evidence="2" id="KW-0636">Prenylation</keyword>
<dbReference type="Pfam" id="PF00403">
    <property type="entry name" value="HMA"/>
    <property type="match status" value="1"/>
</dbReference>
<accession>A0A8T2TJT9</accession>
<dbReference type="Proteomes" id="UP000825935">
    <property type="component" value="Chromosome 12"/>
</dbReference>
<gene>
    <name evidence="5" type="ORF">KP509_12G031100</name>
</gene>
<proteinExistence type="inferred from homology"/>
<evidence type="ECO:0000256" key="3">
    <source>
        <dbReference type="ARBA" id="ARBA00024045"/>
    </source>
</evidence>
<sequence>MFKSKRPPEFQTVVVKVDMRSDSCSKKVVKCLQSMKHVEEFDVNLAEKKVTVTGRVDPKKLIKKLENKSGRHAEFWTERSLASLESRKSWRFGSSFRDSFKRVTTIFNDEDTNSCSIM</sequence>
<dbReference type="AlphaFoldDB" id="A0A8T2TJT9"/>
<dbReference type="PANTHER" id="PTHR45868">
    <property type="entry name" value="HEAVY METAL-ASSOCIATED ISOPRENYLATED PLANT PROTEIN 33-RELATED"/>
    <property type="match status" value="1"/>
</dbReference>
<dbReference type="Gene3D" id="3.30.70.100">
    <property type="match status" value="1"/>
</dbReference>
<evidence type="ECO:0000256" key="1">
    <source>
        <dbReference type="ARBA" id="ARBA00022723"/>
    </source>
</evidence>
<dbReference type="EMBL" id="CM035417">
    <property type="protein sequence ID" value="KAH7422902.1"/>
    <property type="molecule type" value="Genomic_DNA"/>
</dbReference>
<dbReference type="OMA" id="MHGDKAR"/>
<dbReference type="CDD" id="cd00371">
    <property type="entry name" value="HMA"/>
    <property type="match status" value="1"/>
</dbReference>